<evidence type="ECO:0000256" key="1">
    <source>
        <dbReference type="SAM" id="SignalP"/>
    </source>
</evidence>
<reference evidence="2 3" key="1">
    <citation type="submission" date="2020-03" db="EMBL/GenBank/DDBJ databases">
        <title>Roseomonas stagni sp. nov., isolated from pond water in Japan.</title>
        <authorList>
            <person name="Furuhata K."/>
            <person name="Miyamoto H."/>
            <person name="Goto K."/>
        </authorList>
    </citation>
    <scope>NUCLEOTIDE SEQUENCE [LARGE SCALE GENOMIC DNA]</scope>
    <source>
        <strain evidence="2 3">PeD5</strain>
    </source>
</reference>
<evidence type="ECO:0000313" key="3">
    <source>
        <dbReference type="Proteomes" id="UP000475385"/>
    </source>
</evidence>
<comment type="caution">
    <text evidence="2">The sequence shown here is derived from an EMBL/GenBank/DDBJ whole genome shotgun (WGS) entry which is preliminary data.</text>
</comment>
<protein>
    <submittedName>
        <fullName evidence="2">Phosphate/phosphite/phosphonate ABC transporter substrate-binding protein</fullName>
    </submittedName>
</protein>
<dbReference type="Pfam" id="PF12974">
    <property type="entry name" value="Phosphonate-bd"/>
    <property type="match status" value="1"/>
</dbReference>
<sequence>MMVGHRLTRRAIGAASLLCMPSLLPSRARAQLAPLQFGVMPNVSARVLLAQYQPFRAFLEQDLARPVEVVTAPGLAPFHERTVAGAYGLVVTAANLGRVAQRDAGLVPFAIYEPRIPGLLVTHRDRPITDIGAIRGRQVAMTNPQSLVALKFIHWARAAGVTIGRDATAVHARNEDSLAQLLTGPATPLAVMSRGEFNAIGPAVRETLVVWQQFITVPGFLVMLRAGMPEAEARRITTCVTRFPASEAGRQFFELTGFRGIRPVTEADLAELDDVVDETRSLLRSA</sequence>
<keyword evidence="1" id="KW-0732">Signal</keyword>
<dbReference type="SUPFAM" id="SSF53850">
    <property type="entry name" value="Periplasmic binding protein-like II"/>
    <property type="match status" value="1"/>
</dbReference>
<dbReference type="AlphaFoldDB" id="A0A6M1LDQ4"/>
<gene>
    <name evidence="2" type="ORF">G3576_00170</name>
</gene>
<dbReference type="Proteomes" id="UP000475385">
    <property type="component" value="Unassembled WGS sequence"/>
</dbReference>
<keyword evidence="3" id="KW-1185">Reference proteome</keyword>
<dbReference type="EMBL" id="JAAIKB010000001">
    <property type="protein sequence ID" value="NGM18410.1"/>
    <property type="molecule type" value="Genomic_DNA"/>
</dbReference>
<name>A0A6M1LDQ4_9PROT</name>
<feature type="chain" id="PRO_5027099794" evidence="1">
    <location>
        <begin position="31"/>
        <end position="286"/>
    </location>
</feature>
<evidence type="ECO:0000313" key="2">
    <source>
        <dbReference type="EMBL" id="NGM18410.1"/>
    </source>
</evidence>
<proteinExistence type="predicted"/>
<feature type="signal peptide" evidence="1">
    <location>
        <begin position="1"/>
        <end position="30"/>
    </location>
</feature>
<organism evidence="2 3">
    <name type="scientific">Falsiroseomonas algicola</name>
    <dbReference type="NCBI Taxonomy" id="2716930"/>
    <lineage>
        <taxon>Bacteria</taxon>
        <taxon>Pseudomonadati</taxon>
        <taxon>Pseudomonadota</taxon>
        <taxon>Alphaproteobacteria</taxon>
        <taxon>Acetobacterales</taxon>
        <taxon>Roseomonadaceae</taxon>
        <taxon>Falsiroseomonas</taxon>
    </lineage>
</organism>
<accession>A0A6M1LDQ4</accession>
<dbReference type="Gene3D" id="3.40.190.10">
    <property type="entry name" value="Periplasmic binding protein-like II"/>
    <property type="match status" value="1"/>
</dbReference>
<dbReference type="RefSeq" id="WP_164692316.1">
    <property type="nucleotide sequence ID" value="NZ_JAAIKB010000001.1"/>
</dbReference>